<proteinExistence type="predicted"/>
<gene>
    <name evidence="1" type="ORF">BIN_B_05115</name>
</gene>
<protein>
    <submittedName>
        <fullName evidence="1">Uncharacterized protein</fullName>
    </submittedName>
</protein>
<sequence>MCGVLRRSTQNKAICPCSRSGYCTSFFLAPQVATSGDVDLRPGFIDDERL</sequence>
<dbReference type="EMBL" id="LR589163">
    <property type="protein sequence ID" value="VTP03522.1"/>
    <property type="molecule type" value="Genomic_DNA"/>
</dbReference>
<evidence type="ECO:0000313" key="1">
    <source>
        <dbReference type="EMBL" id="VTP03522.1"/>
    </source>
</evidence>
<name>A0A653F3E0_9MYCO</name>
<reference evidence="1" key="1">
    <citation type="submission" date="2019-05" db="EMBL/GenBank/DDBJ databases">
        <authorList>
            <person name="Naeem R."/>
            <person name="Antony C."/>
            <person name="Guan Q."/>
        </authorList>
    </citation>
    <scope>NUCLEOTIDE SEQUENCE</scope>
    <source>
        <strain evidence="1">2</strain>
    </source>
</reference>
<organism evidence="1">
    <name type="scientific">Mycobacterium riyadhense</name>
    <dbReference type="NCBI Taxonomy" id="486698"/>
    <lineage>
        <taxon>Bacteria</taxon>
        <taxon>Bacillati</taxon>
        <taxon>Actinomycetota</taxon>
        <taxon>Actinomycetes</taxon>
        <taxon>Mycobacteriales</taxon>
        <taxon>Mycobacteriaceae</taxon>
        <taxon>Mycobacterium</taxon>
    </lineage>
</organism>
<dbReference type="AlphaFoldDB" id="A0A653F3E0"/>
<accession>A0A653F3E0</accession>